<reference evidence="3" key="1">
    <citation type="submission" date="2016-10" db="EMBL/GenBank/DDBJ databases">
        <authorList>
            <person name="Varghese N."/>
            <person name="Submissions S."/>
        </authorList>
    </citation>
    <scope>NUCLEOTIDE SEQUENCE [LARGE SCALE GENOMIC DNA]</scope>
    <source>
        <strain evidence="3">IBRC-M 10761</strain>
    </source>
</reference>
<evidence type="ECO:0000313" key="2">
    <source>
        <dbReference type="EMBL" id="SEJ38793.1"/>
    </source>
</evidence>
<gene>
    <name evidence="2" type="ORF">SAMN05192553_103615</name>
</gene>
<keyword evidence="3" id="KW-1185">Reference proteome</keyword>
<accession>A0A1H6YBX8</accession>
<evidence type="ECO:0000256" key="1">
    <source>
        <dbReference type="SAM" id="SignalP"/>
    </source>
</evidence>
<feature type="chain" id="PRO_5011491207" description="Outer membrane protein beta-barrel domain-containing protein" evidence="1">
    <location>
        <begin position="31"/>
        <end position="192"/>
    </location>
</feature>
<dbReference type="EMBL" id="FNZH01000003">
    <property type="protein sequence ID" value="SEJ38793.1"/>
    <property type="molecule type" value="Genomic_DNA"/>
</dbReference>
<evidence type="ECO:0000313" key="3">
    <source>
        <dbReference type="Proteomes" id="UP000199403"/>
    </source>
</evidence>
<dbReference type="RefSeq" id="WP_174238239.1">
    <property type="nucleotide sequence ID" value="NZ_FNZH01000003.1"/>
</dbReference>
<protein>
    <recommendedName>
        <fullName evidence="4">Outer membrane protein beta-barrel domain-containing protein</fullName>
    </recommendedName>
</protein>
<organism evidence="2 3">
    <name type="scientific">Cyclobacterium xiamenense</name>
    <dbReference type="NCBI Taxonomy" id="1297121"/>
    <lineage>
        <taxon>Bacteria</taxon>
        <taxon>Pseudomonadati</taxon>
        <taxon>Bacteroidota</taxon>
        <taxon>Cytophagia</taxon>
        <taxon>Cytophagales</taxon>
        <taxon>Cyclobacteriaceae</taxon>
        <taxon>Cyclobacterium</taxon>
    </lineage>
</organism>
<proteinExistence type="predicted"/>
<feature type="signal peptide" evidence="1">
    <location>
        <begin position="1"/>
        <end position="30"/>
    </location>
</feature>
<keyword evidence="1" id="KW-0732">Signal</keyword>
<dbReference type="Proteomes" id="UP000199403">
    <property type="component" value="Unassembled WGS sequence"/>
</dbReference>
<dbReference type="AlphaFoldDB" id="A0A1H6YBX8"/>
<sequence length="192" mass="21743">MLLWKSKYLPLSGVSLVFLFFMGTAFPAMAQRVIYPEDNPPLEERVYFGGNFSLQFGTVTFVDISPLAGAMITDKYSAGLGATYQYLNNRFVPNADAHIYGGRIFNRYNVLPRFFLHAEYEALNVEVANLIPNTNEIVISRDWVPGLFGGAGYFTPFGERGGINFMLLYNFSYDNIRSPYSEPYVIRVGFVF</sequence>
<name>A0A1H6YBX8_9BACT</name>
<evidence type="ECO:0008006" key="4">
    <source>
        <dbReference type="Google" id="ProtNLM"/>
    </source>
</evidence>
<dbReference type="STRING" id="1416801.SAMN05192553_103615"/>